<evidence type="ECO:0000313" key="11">
    <source>
        <dbReference type="Proteomes" id="UP001327957"/>
    </source>
</evidence>
<feature type="transmembrane region" description="Helical" evidence="8">
    <location>
        <begin position="660"/>
        <end position="680"/>
    </location>
</feature>
<evidence type="ECO:0000256" key="5">
    <source>
        <dbReference type="ARBA" id="ARBA00023002"/>
    </source>
</evidence>
<feature type="transmembrane region" description="Helical" evidence="8">
    <location>
        <begin position="812"/>
        <end position="837"/>
    </location>
</feature>
<proteinExistence type="inferred from homology"/>
<keyword evidence="6" id="KW-0503">Monooxygenase</keyword>
<dbReference type="EMBL" id="JASAOK010000015">
    <property type="protein sequence ID" value="KAK6223835.1"/>
    <property type="molecule type" value="Genomic_DNA"/>
</dbReference>
<evidence type="ECO:0000256" key="2">
    <source>
        <dbReference type="ARBA" id="ARBA00007992"/>
    </source>
</evidence>
<gene>
    <name evidence="10" type="ORF">QIS74_03779</name>
</gene>
<feature type="region of interest" description="Disordered" evidence="7">
    <location>
        <begin position="184"/>
        <end position="211"/>
    </location>
</feature>
<dbReference type="InterPro" id="IPR036188">
    <property type="entry name" value="FAD/NAD-bd_sf"/>
</dbReference>
<dbReference type="GO" id="GO:0004497">
    <property type="term" value="F:monooxygenase activity"/>
    <property type="evidence" value="ECO:0007669"/>
    <property type="project" value="UniProtKB-KW"/>
</dbReference>
<feature type="transmembrane region" description="Helical" evidence="8">
    <location>
        <begin position="782"/>
        <end position="800"/>
    </location>
</feature>
<name>A0AAV9TNP8_9PEZI</name>
<dbReference type="PANTHER" id="PTHR47356:SF2">
    <property type="entry name" value="FAD-BINDING DOMAIN-CONTAINING PROTEIN-RELATED"/>
    <property type="match status" value="1"/>
</dbReference>
<feature type="domain" description="FAD-binding" evidence="9">
    <location>
        <begin position="8"/>
        <end position="178"/>
    </location>
</feature>
<evidence type="ECO:0000259" key="9">
    <source>
        <dbReference type="Pfam" id="PF01494"/>
    </source>
</evidence>
<dbReference type="SUPFAM" id="SSF51905">
    <property type="entry name" value="FAD/NAD(P)-binding domain"/>
    <property type="match status" value="1"/>
</dbReference>
<dbReference type="Proteomes" id="UP001327957">
    <property type="component" value="Unassembled WGS sequence"/>
</dbReference>
<accession>A0AAV9TNP8</accession>
<feature type="transmembrane region" description="Helical" evidence="8">
    <location>
        <begin position="724"/>
        <end position="743"/>
    </location>
</feature>
<evidence type="ECO:0000256" key="6">
    <source>
        <dbReference type="ARBA" id="ARBA00023033"/>
    </source>
</evidence>
<dbReference type="Pfam" id="PF01494">
    <property type="entry name" value="FAD_binding_3"/>
    <property type="match status" value="1"/>
</dbReference>
<feature type="compositionally biased region" description="Basic and acidic residues" evidence="7">
    <location>
        <begin position="198"/>
        <end position="211"/>
    </location>
</feature>
<evidence type="ECO:0000313" key="10">
    <source>
        <dbReference type="EMBL" id="KAK6223835.1"/>
    </source>
</evidence>
<dbReference type="PANTHER" id="PTHR47356">
    <property type="entry name" value="FAD-DEPENDENT MONOOXYGENASE ASQG-RELATED"/>
    <property type="match status" value="1"/>
</dbReference>
<protein>
    <submittedName>
        <fullName evidence="10">FAD binding domain protein</fullName>
    </submittedName>
</protein>
<feature type="transmembrane region" description="Helical" evidence="8">
    <location>
        <begin position="6"/>
        <end position="25"/>
    </location>
</feature>
<comment type="cofactor">
    <cofactor evidence="1">
        <name>FAD</name>
        <dbReference type="ChEBI" id="CHEBI:57692"/>
    </cofactor>
</comment>
<dbReference type="PRINTS" id="PR00420">
    <property type="entry name" value="RNGMNOXGNASE"/>
</dbReference>
<dbReference type="AlphaFoldDB" id="A0AAV9TNP8"/>
<reference evidence="10 11" key="1">
    <citation type="submission" date="2023-04" db="EMBL/GenBank/DDBJ databases">
        <title>Colletotrichum tabacum stain YC1 causing leaf anthracnose on Nicotiana tabacum(L.) cv.</title>
        <authorList>
            <person name="Ji Z."/>
            <person name="Wang M."/>
            <person name="Zhang J."/>
            <person name="Wang N."/>
            <person name="Zhou Z."/>
        </authorList>
    </citation>
    <scope>NUCLEOTIDE SEQUENCE [LARGE SCALE GENOMIC DNA]</scope>
    <source>
        <strain evidence="10 11">YC1</strain>
    </source>
</reference>
<evidence type="ECO:0000256" key="4">
    <source>
        <dbReference type="ARBA" id="ARBA00022827"/>
    </source>
</evidence>
<comment type="caution">
    <text evidence="10">The sequence shown here is derived from an EMBL/GenBank/DDBJ whole genome shotgun (WGS) entry which is preliminary data.</text>
</comment>
<keyword evidence="5" id="KW-0560">Oxidoreductase</keyword>
<comment type="similarity">
    <text evidence="2">Belongs to the paxM FAD-dependent monooxygenase family.</text>
</comment>
<evidence type="ECO:0000256" key="7">
    <source>
        <dbReference type="SAM" id="MobiDB-lite"/>
    </source>
</evidence>
<feature type="transmembrane region" description="Helical" evidence="8">
    <location>
        <begin position="626"/>
        <end position="648"/>
    </location>
</feature>
<evidence type="ECO:0000256" key="3">
    <source>
        <dbReference type="ARBA" id="ARBA00022630"/>
    </source>
</evidence>
<dbReference type="InterPro" id="IPR002938">
    <property type="entry name" value="FAD-bd"/>
</dbReference>
<organism evidence="10 11">
    <name type="scientific">Colletotrichum tabaci</name>
    <dbReference type="NCBI Taxonomy" id="1209068"/>
    <lineage>
        <taxon>Eukaryota</taxon>
        <taxon>Fungi</taxon>
        <taxon>Dikarya</taxon>
        <taxon>Ascomycota</taxon>
        <taxon>Pezizomycotina</taxon>
        <taxon>Sordariomycetes</taxon>
        <taxon>Hypocreomycetidae</taxon>
        <taxon>Glomerellales</taxon>
        <taxon>Glomerellaceae</taxon>
        <taxon>Colletotrichum</taxon>
        <taxon>Colletotrichum destructivum species complex</taxon>
    </lineage>
</organism>
<evidence type="ECO:0000256" key="8">
    <source>
        <dbReference type="SAM" id="Phobius"/>
    </source>
</evidence>
<keyword evidence="8" id="KW-0812">Transmembrane</keyword>
<keyword evidence="8" id="KW-1133">Transmembrane helix</keyword>
<dbReference type="Gene3D" id="3.50.50.60">
    <property type="entry name" value="FAD/NAD(P)-binding domain"/>
    <property type="match status" value="1"/>
</dbReference>
<keyword evidence="3" id="KW-0285">Flavoprotein</keyword>
<keyword evidence="8" id="KW-0472">Membrane</keyword>
<dbReference type="InterPro" id="IPR050562">
    <property type="entry name" value="FAD_mOase_fung"/>
</dbReference>
<keyword evidence="4" id="KW-0274">FAD</keyword>
<dbReference type="GO" id="GO:0071949">
    <property type="term" value="F:FAD binding"/>
    <property type="evidence" value="ECO:0007669"/>
    <property type="project" value="InterPro"/>
</dbReference>
<feature type="transmembrane region" description="Helical" evidence="8">
    <location>
        <begin position="587"/>
        <end position="605"/>
    </location>
</feature>
<sequence length="849" mass="92315">MASNKGAKVIIAGGGIAGLTLALMLETLDTDYLLLEAHDDIAPEVGASIGLTPNSLRIFDQLGVYDAIEALPHAHIEELCVRGQNGRTYRRLRLPFAQSGKRHGYTTRFFARQWLLQILYDSLRHKERVLTGKKVIGVSPAAAGDGSVEVTTRDGSLYRGAIVIGADGVHSTVRKQIHAMAGKALGEEEDKKKKKKKGGGEKQEKKTLAAREVDDDDGMACSYRCSFGIAQHVPGWDYSRLVAVPGDGVTMVVTSGADGRVYWFVFEKLPETLYGRQIPRAYSAKDEADFAAKYAEHRLTDDVTFGQLFSRRLSSTLTPLHEGVNGIWFSGRTLILGDSAHKSNPIGSQGGSSIVEAAALLVNGLRQKMDARQTDLAGLTDADVTSVFAAFQDAQQPRASRVVSRAYAVQALAAFEQPALSRIGLGFLLPWIHDEHVWARTAPVFADAPRIAHLPVPARPRAVPFDDELPAAPVRSRTALLSALAVTVGSSLGLLWLVVNMQFPYLAPPFTWGPDDEPLDRTWLPTKFLNDNALSVVSVCSLPVLDERPGPTAHLGYLLAQMLSPNLIYTVEAYRVGNAGTPLASPFLNFAVMGIVALAGAQQYWTVASALFGHALPTGRAVPLDVAHSLTPALALGFALPAVLMFLPVPDARVRQDWNALWQFGTFFFIALTDLFARVLRRWWSWRPRQPLPAAAAVPGTGRDEDDADLVRYRNKDAAVLQGAYLSVGLVQAVSHLAALLYAHRHPALSVRDFFFGFPSPWTDWSSLGRSAWVSNVLQYDLVLYVAGAVVHNLHAVWKLRASGYVAGRECVAAAVCVVLGQFCLGSGATWAALWYWREGVLTSLSTIQ</sequence>
<keyword evidence="11" id="KW-1185">Reference proteome</keyword>
<evidence type="ECO:0000256" key="1">
    <source>
        <dbReference type="ARBA" id="ARBA00001974"/>
    </source>
</evidence>